<dbReference type="GO" id="GO:0043752">
    <property type="term" value="F:adenosylcobinamide kinase activity"/>
    <property type="evidence" value="ECO:0007669"/>
    <property type="project" value="UniProtKB-EC"/>
</dbReference>
<evidence type="ECO:0000313" key="16">
    <source>
        <dbReference type="Proteomes" id="UP001418637"/>
    </source>
</evidence>
<dbReference type="InterPro" id="IPR027417">
    <property type="entry name" value="P-loop_NTPase"/>
</dbReference>
<keyword evidence="13 14" id="KW-0342">GTP-binding</keyword>
<evidence type="ECO:0000256" key="6">
    <source>
        <dbReference type="ARBA" id="ARBA00005159"/>
    </source>
</evidence>
<comment type="catalytic activity">
    <reaction evidence="1 14">
        <text>adenosylcob(III)inamide + ATP = adenosylcob(III)inamide phosphate + ADP + H(+)</text>
        <dbReference type="Rhea" id="RHEA:15769"/>
        <dbReference type="ChEBI" id="CHEBI:2480"/>
        <dbReference type="ChEBI" id="CHEBI:15378"/>
        <dbReference type="ChEBI" id="CHEBI:30616"/>
        <dbReference type="ChEBI" id="CHEBI:58502"/>
        <dbReference type="ChEBI" id="CHEBI:456216"/>
        <dbReference type="EC" id="2.7.1.156"/>
    </reaction>
</comment>
<reference evidence="15 16" key="1">
    <citation type="submission" date="2024-04" db="EMBL/GenBank/DDBJ databases">
        <title>A novel species isolated from cricket.</title>
        <authorList>
            <person name="Wang H.-C."/>
        </authorList>
    </citation>
    <scope>NUCLEOTIDE SEQUENCE [LARGE SCALE GENOMIC DNA]</scope>
    <source>
        <strain evidence="15 16">WL0021</strain>
    </source>
</reference>
<keyword evidence="12 14" id="KW-0067">ATP-binding</keyword>
<dbReference type="EC" id="2.7.1.156" evidence="14"/>
<comment type="function">
    <text evidence="4 14">Catalyzes ATP-dependent phosphorylation of adenosylcobinamide and addition of GMP to adenosylcobinamide phosphate.</text>
</comment>
<gene>
    <name evidence="15" type="primary">cobU</name>
    <name evidence="15" type="ORF">WJT86_02300</name>
</gene>
<evidence type="ECO:0000256" key="7">
    <source>
        <dbReference type="ARBA" id="ARBA00007490"/>
    </source>
</evidence>
<dbReference type="PANTHER" id="PTHR34848:SF1">
    <property type="entry name" value="BIFUNCTIONAL ADENOSYLCOBALAMIN BIOSYNTHESIS PROTEIN COBU"/>
    <property type="match status" value="1"/>
</dbReference>
<organism evidence="15 16">
    <name type="scientific">Hohaiivirga grylli</name>
    <dbReference type="NCBI Taxonomy" id="3133970"/>
    <lineage>
        <taxon>Bacteria</taxon>
        <taxon>Pseudomonadati</taxon>
        <taxon>Pseudomonadota</taxon>
        <taxon>Alphaproteobacteria</taxon>
        <taxon>Hyphomicrobiales</taxon>
        <taxon>Methylobacteriaceae</taxon>
        <taxon>Hohaiivirga</taxon>
    </lineage>
</organism>
<dbReference type="Gene3D" id="3.40.50.300">
    <property type="entry name" value="P-loop containing nucleotide triphosphate hydrolases"/>
    <property type="match status" value="1"/>
</dbReference>
<dbReference type="NCBIfam" id="NF004469">
    <property type="entry name" value="PRK05800.1"/>
    <property type="match status" value="1"/>
</dbReference>
<comment type="caution">
    <text evidence="15">The sequence shown here is derived from an EMBL/GenBank/DDBJ whole genome shotgun (WGS) entry which is preliminary data.</text>
</comment>
<keyword evidence="10 14" id="KW-0547">Nucleotide-binding</keyword>
<protein>
    <recommendedName>
        <fullName evidence="14">Bifunctional adenosylcobalamin biosynthesis protein</fullName>
        <ecNumber evidence="14">2.7.1.156</ecNumber>
        <ecNumber evidence="14">2.7.7.62</ecNumber>
    </recommendedName>
</protein>
<dbReference type="RefSeq" id="WP_346335869.1">
    <property type="nucleotide sequence ID" value="NZ_JBBYXI010000001.1"/>
</dbReference>
<evidence type="ECO:0000313" key="15">
    <source>
        <dbReference type="EMBL" id="MEN3929891.1"/>
    </source>
</evidence>
<evidence type="ECO:0000256" key="3">
    <source>
        <dbReference type="ARBA" id="ARBA00001522"/>
    </source>
</evidence>
<dbReference type="SUPFAM" id="SSF52540">
    <property type="entry name" value="P-loop containing nucleoside triphosphate hydrolases"/>
    <property type="match status" value="1"/>
</dbReference>
<proteinExistence type="inferred from homology"/>
<dbReference type="CDD" id="cd00544">
    <property type="entry name" value="CobU"/>
    <property type="match status" value="1"/>
</dbReference>
<dbReference type="Proteomes" id="UP001418637">
    <property type="component" value="Unassembled WGS sequence"/>
</dbReference>
<evidence type="ECO:0000256" key="14">
    <source>
        <dbReference type="PIRNR" id="PIRNR006135"/>
    </source>
</evidence>
<evidence type="ECO:0000256" key="11">
    <source>
        <dbReference type="ARBA" id="ARBA00022777"/>
    </source>
</evidence>
<dbReference type="PANTHER" id="PTHR34848">
    <property type="match status" value="1"/>
</dbReference>
<comment type="catalytic activity">
    <reaction evidence="2 14">
        <text>adenosylcob(III)inamide phosphate + GTP + H(+) = adenosylcob(III)inamide-GDP + diphosphate</text>
        <dbReference type="Rhea" id="RHEA:22712"/>
        <dbReference type="ChEBI" id="CHEBI:15378"/>
        <dbReference type="ChEBI" id="CHEBI:33019"/>
        <dbReference type="ChEBI" id="CHEBI:37565"/>
        <dbReference type="ChEBI" id="CHEBI:58502"/>
        <dbReference type="ChEBI" id="CHEBI:60487"/>
        <dbReference type="EC" id="2.7.7.62"/>
    </reaction>
</comment>
<comment type="pathway">
    <text evidence="5 14">Cofactor biosynthesis; adenosylcobalamin biosynthesis; adenosylcobalamin from cob(II)yrinate a,c-diamide: step 6/7.</text>
</comment>
<dbReference type="Pfam" id="PF02283">
    <property type="entry name" value="CobU"/>
    <property type="match status" value="1"/>
</dbReference>
<sequence length="179" mass="19698">MEFQKFLVIGGARSGKSRFAQKLADESGRAKTIIVTAEARDADMQQRILAHQADRDANWETVEAPLELAQAILQSQAQNVVMVDCLTLWLTNVMLADRDMEVAITELVSAVQMAQCSLVLVSNEVGLGIVPETAMGRDFRDWQGWLNQRIAQVCDGTAVMVSGFPLLLKPSALPDIRLK</sequence>
<evidence type="ECO:0000256" key="8">
    <source>
        <dbReference type="ARBA" id="ARBA00022573"/>
    </source>
</evidence>
<dbReference type="PIRSF" id="PIRSF006135">
    <property type="entry name" value="CobU"/>
    <property type="match status" value="1"/>
</dbReference>
<evidence type="ECO:0000256" key="4">
    <source>
        <dbReference type="ARBA" id="ARBA00003889"/>
    </source>
</evidence>
<comment type="pathway">
    <text evidence="6 14">Cofactor biosynthesis; adenosylcobalamin biosynthesis; adenosylcobalamin from cob(II)yrinate a,c-diamide: step 5/7.</text>
</comment>
<evidence type="ECO:0000256" key="12">
    <source>
        <dbReference type="ARBA" id="ARBA00022840"/>
    </source>
</evidence>
<keyword evidence="9 14" id="KW-0808">Transferase</keyword>
<evidence type="ECO:0000256" key="1">
    <source>
        <dbReference type="ARBA" id="ARBA00000312"/>
    </source>
</evidence>
<evidence type="ECO:0000256" key="9">
    <source>
        <dbReference type="ARBA" id="ARBA00022679"/>
    </source>
</evidence>
<name>A0ABV0BHY1_9HYPH</name>
<evidence type="ECO:0000256" key="2">
    <source>
        <dbReference type="ARBA" id="ARBA00000711"/>
    </source>
</evidence>
<dbReference type="EC" id="2.7.7.62" evidence="14"/>
<keyword evidence="15" id="KW-0548">Nucleotidyltransferase</keyword>
<accession>A0ABV0BHY1</accession>
<evidence type="ECO:0000256" key="5">
    <source>
        <dbReference type="ARBA" id="ARBA00004692"/>
    </source>
</evidence>
<evidence type="ECO:0000256" key="13">
    <source>
        <dbReference type="ARBA" id="ARBA00023134"/>
    </source>
</evidence>
<keyword evidence="16" id="KW-1185">Reference proteome</keyword>
<dbReference type="GO" id="GO:0008820">
    <property type="term" value="F:cobinamide phosphate guanylyltransferase activity"/>
    <property type="evidence" value="ECO:0007669"/>
    <property type="project" value="UniProtKB-EC"/>
</dbReference>
<keyword evidence="8 14" id="KW-0169">Cobalamin biosynthesis</keyword>
<keyword evidence="11 14" id="KW-0418">Kinase</keyword>
<dbReference type="EMBL" id="JBBYXI010000001">
    <property type="protein sequence ID" value="MEN3929891.1"/>
    <property type="molecule type" value="Genomic_DNA"/>
</dbReference>
<comment type="catalytic activity">
    <reaction evidence="3">
        <text>adenosylcob(III)inamide + GTP = adenosylcob(III)inamide phosphate + GDP + H(+)</text>
        <dbReference type="Rhea" id="RHEA:15765"/>
        <dbReference type="ChEBI" id="CHEBI:2480"/>
        <dbReference type="ChEBI" id="CHEBI:15378"/>
        <dbReference type="ChEBI" id="CHEBI:37565"/>
        <dbReference type="ChEBI" id="CHEBI:58189"/>
        <dbReference type="ChEBI" id="CHEBI:58502"/>
        <dbReference type="EC" id="2.7.1.156"/>
    </reaction>
</comment>
<evidence type="ECO:0000256" key="10">
    <source>
        <dbReference type="ARBA" id="ARBA00022741"/>
    </source>
</evidence>
<comment type="similarity">
    <text evidence="7 14">Belongs to the CobU/CobP family.</text>
</comment>
<dbReference type="InterPro" id="IPR003203">
    <property type="entry name" value="CobU/CobP"/>
</dbReference>